<name>A0A381U2W1_9ZZZZ</name>
<evidence type="ECO:0000313" key="1">
    <source>
        <dbReference type="EMBL" id="SVA22404.1"/>
    </source>
</evidence>
<dbReference type="AlphaFoldDB" id="A0A381U2W1"/>
<accession>A0A381U2W1</accession>
<sequence>MGERLPDIVFIMEYVIDFFFDG</sequence>
<dbReference type="EMBL" id="UINC01005609">
    <property type="protein sequence ID" value="SVA22404.1"/>
    <property type="molecule type" value="Genomic_DNA"/>
</dbReference>
<protein>
    <submittedName>
        <fullName evidence="1">Uncharacterized protein</fullName>
    </submittedName>
</protein>
<reference evidence="1" key="1">
    <citation type="submission" date="2018-05" db="EMBL/GenBank/DDBJ databases">
        <authorList>
            <person name="Lanie J.A."/>
            <person name="Ng W.-L."/>
            <person name="Kazmierczak K.M."/>
            <person name="Andrzejewski T.M."/>
            <person name="Davidsen T.M."/>
            <person name="Wayne K.J."/>
            <person name="Tettelin H."/>
            <person name="Glass J.I."/>
            <person name="Rusch D."/>
            <person name="Podicherti R."/>
            <person name="Tsui H.-C.T."/>
            <person name="Winkler M.E."/>
        </authorList>
    </citation>
    <scope>NUCLEOTIDE SEQUENCE</scope>
</reference>
<organism evidence="1">
    <name type="scientific">marine metagenome</name>
    <dbReference type="NCBI Taxonomy" id="408172"/>
    <lineage>
        <taxon>unclassified sequences</taxon>
        <taxon>metagenomes</taxon>
        <taxon>ecological metagenomes</taxon>
    </lineage>
</organism>
<proteinExistence type="predicted"/>
<gene>
    <name evidence="1" type="ORF">METZ01_LOCUS75258</name>
</gene>